<dbReference type="Proteomes" id="UP001185984">
    <property type="component" value="Unassembled WGS sequence"/>
</dbReference>
<reference evidence="3" key="1">
    <citation type="journal article" date="2022" name="J Environ Chem Eng">
        <title>Biodegradation of petroleum oil using a constructed nonpathogenic and heavy metal-tolerant bacterial consortium isolated from marine sponges.</title>
        <authorList>
            <person name="Dechsakulwatana C."/>
            <person name="Rungsihiranrut A."/>
            <person name="Muangchinda C."/>
            <person name="Ningthoujam R."/>
            <person name="Klankeo P."/>
            <person name="Pinyakong O."/>
        </authorList>
    </citation>
    <scope>NUCLEOTIDE SEQUENCE [LARGE SCALE GENOMIC DNA]</scope>
    <source>
        <strain evidence="3">MO2-4</strain>
    </source>
</reference>
<evidence type="ECO:0000313" key="2">
    <source>
        <dbReference type="EMBL" id="MDV5822218.1"/>
    </source>
</evidence>
<dbReference type="RefSeq" id="WP_266102808.1">
    <property type="nucleotide sequence ID" value="NZ_JAPTHD010000001.1"/>
</dbReference>
<organism evidence="2 3">
    <name type="scientific">Sphingobium naphthae</name>
    <dbReference type="NCBI Taxonomy" id="1886786"/>
    <lineage>
        <taxon>Bacteria</taxon>
        <taxon>Pseudomonadati</taxon>
        <taxon>Pseudomonadota</taxon>
        <taxon>Alphaproteobacteria</taxon>
        <taxon>Sphingomonadales</taxon>
        <taxon>Sphingomonadaceae</taxon>
        <taxon>Sphingobium</taxon>
    </lineage>
</organism>
<keyword evidence="1" id="KW-0812">Transmembrane</keyword>
<gene>
    <name evidence="2" type="ORF">O0R41_01190</name>
</gene>
<evidence type="ECO:0000256" key="1">
    <source>
        <dbReference type="SAM" id="Phobius"/>
    </source>
</evidence>
<proteinExistence type="predicted"/>
<dbReference type="EMBL" id="JAPTHD010000001">
    <property type="protein sequence ID" value="MDV5822218.1"/>
    <property type="molecule type" value="Genomic_DNA"/>
</dbReference>
<evidence type="ECO:0000313" key="3">
    <source>
        <dbReference type="Proteomes" id="UP001185984"/>
    </source>
</evidence>
<keyword evidence="3" id="KW-1185">Reference proteome</keyword>
<protein>
    <submittedName>
        <fullName evidence="2">Uncharacterized protein</fullName>
    </submittedName>
</protein>
<keyword evidence="1" id="KW-0472">Membrane</keyword>
<keyword evidence="1" id="KW-1133">Transmembrane helix</keyword>
<comment type="caution">
    <text evidence="2">The sequence shown here is derived from an EMBL/GenBank/DDBJ whole genome shotgun (WGS) entry which is preliminary data.</text>
</comment>
<sequence length="40" mass="4564">MRPWQEGEADDRLPRLRHWLAAAAILFVTTLAVPLFAAFL</sequence>
<accession>A0ABU3ZRS0</accession>
<name>A0ABU3ZRS0_9SPHN</name>
<feature type="transmembrane region" description="Helical" evidence="1">
    <location>
        <begin position="20"/>
        <end position="39"/>
    </location>
</feature>